<feature type="domain" description="YqgF/RNase H-like" evidence="5">
    <location>
        <begin position="1"/>
        <end position="90"/>
    </location>
</feature>
<keyword evidence="4" id="KW-0378">Hydrolase</keyword>
<accession>F7YVR0</accession>
<dbReference type="InterPro" id="IPR037027">
    <property type="entry name" value="YqgF/RNaseH-like_dom_sf"/>
</dbReference>
<dbReference type="SUPFAM" id="SSF53098">
    <property type="entry name" value="Ribonuclease H-like"/>
    <property type="match status" value="1"/>
</dbReference>
<dbReference type="InterPro" id="IPR005227">
    <property type="entry name" value="YqgF"/>
</dbReference>
<dbReference type="GO" id="GO:0000967">
    <property type="term" value="P:rRNA 5'-end processing"/>
    <property type="evidence" value="ECO:0007669"/>
    <property type="project" value="TreeGrafter"/>
</dbReference>
<dbReference type="PATRIC" id="fig|688269.3.peg.1726"/>
<sequence>MIAAIDYGKARCGVAIGERIPSKVFTVPPEKIKEELSKYNLEAIVVGLPLSMSGRYSLQTFEVVGFAERLQKELNKKVYMIDERLTSELFKGKENVDELVAVQLFQEFTSSKITLYQIKPAKKLPEDILETIKIFQGKILLAEISDVNAAGNNTTIFQTDPYYAYLFHKAGFFVERSWKELEKLSPFDMIVVEGDCNKFKTFLSKGGKLVCL</sequence>
<evidence type="ECO:0000313" key="6">
    <source>
        <dbReference type="EMBL" id="AEH51726.1"/>
    </source>
</evidence>
<gene>
    <name evidence="6" type="ORF">Theth_1679</name>
</gene>
<dbReference type="EMBL" id="CP002351">
    <property type="protein sequence ID" value="AEH51726.1"/>
    <property type="molecule type" value="Genomic_DNA"/>
</dbReference>
<protein>
    <submittedName>
        <fullName evidence="6">Holliday junction resolvase YqgF</fullName>
    </submittedName>
</protein>
<dbReference type="GO" id="GO:0005829">
    <property type="term" value="C:cytosol"/>
    <property type="evidence" value="ECO:0007669"/>
    <property type="project" value="TreeGrafter"/>
</dbReference>
<dbReference type="eggNOG" id="COG0816">
    <property type="taxonomic scope" value="Bacteria"/>
</dbReference>
<dbReference type="SMART" id="SM00732">
    <property type="entry name" value="YqgFc"/>
    <property type="match status" value="1"/>
</dbReference>
<evidence type="ECO:0000256" key="1">
    <source>
        <dbReference type="ARBA" id="ARBA00022490"/>
    </source>
</evidence>
<dbReference type="PANTHER" id="PTHR33317:SF4">
    <property type="entry name" value="POLYNUCLEOTIDYL TRANSFERASE, RIBONUCLEASE H-LIKE SUPERFAMILY PROTEIN"/>
    <property type="match status" value="1"/>
</dbReference>
<dbReference type="Gene3D" id="3.30.420.140">
    <property type="entry name" value="YqgF/RNase H-like domain"/>
    <property type="match status" value="1"/>
</dbReference>
<dbReference type="PANTHER" id="PTHR33317">
    <property type="entry name" value="POLYNUCLEOTIDYL TRANSFERASE, RIBONUCLEASE H-LIKE SUPERFAMILY PROTEIN"/>
    <property type="match status" value="1"/>
</dbReference>
<evidence type="ECO:0000256" key="4">
    <source>
        <dbReference type="ARBA" id="ARBA00022801"/>
    </source>
</evidence>
<dbReference type="GO" id="GO:0004518">
    <property type="term" value="F:nuclease activity"/>
    <property type="evidence" value="ECO:0007669"/>
    <property type="project" value="UniProtKB-KW"/>
</dbReference>
<keyword evidence="3" id="KW-0540">Nuclease</keyword>
<dbReference type="InterPro" id="IPR006641">
    <property type="entry name" value="YqgF/RNaseH-like_dom"/>
</dbReference>
<dbReference type="Proteomes" id="UP000006804">
    <property type="component" value="Chromosome"/>
</dbReference>
<keyword evidence="7" id="KW-1185">Reference proteome</keyword>
<dbReference type="RefSeq" id="WP_013932934.1">
    <property type="nucleotide sequence ID" value="NC_015707.1"/>
</dbReference>
<organism evidence="6 7">
    <name type="scientific">Pseudothermotoga thermarum DSM 5069</name>
    <dbReference type="NCBI Taxonomy" id="688269"/>
    <lineage>
        <taxon>Bacteria</taxon>
        <taxon>Thermotogati</taxon>
        <taxon>Thermotogota</taxon>
        <taxon>Thermotogae</taxon>
        <taxon>Thermotogales</taxon>
        <taxon>Thermotogaceae</taxon>
        <taxon>Pseudothermotoga</taxon>
    </lineage>
</organism>
<keyword evidence="2" id="KW-0690">Ribosome biogenesis</keyword>
<name>F7YVR0_9THEM</name>
<dbReference type="CDD" id="cd16964">
    <property type="entry name" value="YqgF"/>
    <property type="match status" value="1"/>
</dbReference>
<keyword evidence="1" id="KW-0963">Cytoplasm</keyword>
<reference evidence="6 7" key="1">
    <citation type="submission" date="2010-11" db="EMBL/GenBank/DDBJ databases">
        <title>The complete genome of Thermotoga thermarum DSM 5069.</title>
        <authorList>
            <consortium name="US DOE Joint Genome Institute (JGI-PGF)"/>
            <person name="Lucas S."/>
            <person name="Copeland A."/>
            <person name="Lapidus A."/>
            <person name="Bruce D."/>
            <person name="Goodwin L."/>
            <person name="Pitluck S."/>
            <person name="Kyrpides N."/>
            <person name="Mavromatis K."/>
            <person name="Ivanova N."/>
            <person name="Zeytun A."/>
            <person name="Brettin T."/>
            <person name="Detter J.C."/>
            <person name="Tapia R."/>
            <person name="Han C."/>
            <person name="Land M."/>
            <person name="Hauser L."/>
            <person name="Markowitz V."/>
            <person name="Cheng J.-F."/>
            <person name="Hugenholtz P."/>
            <person name="Woyke T."/>
            <person name="Wu D."/>
            <person name="Spring S."/>
            <person name="Schroeder M."/>
            <person name="Brambilla E."/>
            <person name="Klenk H.-P."/>
            <person name="Eisen J.A."/>
        </authorList>
    </citation>
    <scope>NUCLEOTIDE SEQUENCE [LARGE SCALE GENOMIC DNA]</scope>
    <source>
        <strain evidence="6 7">DSM 5069</strain>
    </source>
</reference>
<dbReference type="GO" id="GO:0016787">
    <property type="term" value="F:hydrolase activity"/>
    <property type="evidence" value="ECO:0007669"/>
    <property type="project" value="UniProtKB-KW"/>
</dbReference>
<dbReference type="InterPro" id="IPR012337">
    <property type="entry name" value="RNaseH-like_sf"/>
</dbReference>
<evidence type="ECO:0000256" key="3">
    <source>
        <dbReference type="ARBA" id="ARBA00022722"/>
    </source>
</evidence>
<evidence type="ECO:0000256" key="2">
    <source>
        <dbReference type="ARBA" id="ARBA00022517"/>
    </source>
</evidence>
<dbReference type="OrthoDB" id="44843at2"/>
<dbReference type="KEGG" id="tta:Theth_1679"/>
<evidence type="ECO:0000313" key="7">
    <source>
        <dbReference type="Proteomes" id="UP000006804"/>
    </source>
</evidence>
<dbReference type="STRING" id="688269.Theth_1679"/>
<evidence type="ECO:0000259" key="5">
    <source>
        <dbReference type="SMART" id="SM00732"/>
    </source>
</evidence>
<dbReference type="Pfam" id="PF03652">
    <property type="entry name" value="RuvX"/>
    <property type="match status" value="1"/>
</dbReference>
<dbReference type="AlphaFoldDB" id="F7YVR0"/>
<proteinExistence type="predicted"/>
<dbReference type="HOGENOM" id="CLU_108858_0_0_0"/>